<reference evidence="3 4" key="1">
    <citation type="submission" date="2019-08" db="EMBL/GenBank/DDBJ databases">
        <authorList>
            <person name="Peeters C."/>
        </authorList>
    </citation>
    <scope>NUCLEOTIDE SEQUENCE [LARGE SCALE GENOMIC DNA]</scope>
    <source>
        <strain evidence="3 4">LMG 31108</strain>
    </source>
</reference>
<evidence type="ECO:0000259" key="2">
    <source>
        <dbReference type="Pfam" id="PF00561"/>
    </source>
</evidence>
<evidence type="ECO:0000313" key="3">
    <source>
        <dbReference type="EMBL" id="VVE26449.1"/>
    </source>
</evidence>
<dbReference type="RefSeq" id="WP_150669990.1">
    <property type="nucleotide sequence ID" value="NZ_CABPSB010000012.1"/>
</dbReference>
<dbReference type="InterPro" id="IPR000639">
    <property type="entry name" value="Epox_hydrolase-like"/>
</dbReference>
<dbReference type="Pfam" id="PF00561">
    <property type="entry name" value="Abhydrolase_1"/>
    <property type="match status" value="1"/>
</dbReference>
<evidence type="ECO:0000256" key="1">
    <source>
        <dbReference type="ARBA" id="ARBA00022801"/>
    </source>
</evidence>
<sequence>MTQYRFVRTPTLDVGYLEWNPRGTRTVILVHGWPDGPATWTDVAGALAAQGYRVLAPALRGFAPTAFRDTHTPRSGQLSALGRDLLTFIEVLGIQAPALVGHDWGARAVANACGLRTGVATHLVMMSVGYGTNDPHQSLSLDQTRSYWYHWFMATPRGEHAVRYERHAFTRHMWETWSPPNGRKDAWFESVCDGFDGPDWADVVLHSYRHRWGFVAGDPAYDADELQLNPVPILFVPTLVLHGTEDTCNHPQSSADKERFFSGPYERVLIDGVGHFPQREAPQTVAHRILTFLTRT</sequence>
<keyword evidence="4" id="KW-1185">Reference proteome</keyword>
<dbReference type="OrthoDB" id="9780765at2"/>
<feature type="domain" description="AB hydrolase-1" evidence="2">
    <location>
        <begin position="26"/>
        <end position="281"/>
    </location>
</feature>
<proteinExistence type="predicted"/>
<dbReference type="PANTHER" id="PTHR43329">
    <property type="entry name" value="EPOXIDE HYDROLASE"/>
    <property type="match status" value="1"/>
</dbReference>
<dbReference type="GO" id="GO:0016787">
    <property type="term" value="F:hydrolase activity"/>
    <property type="evidence" value="ECO:0007669"/>
    <property type="project" value="UniProtKB-KW"/>
</dbReference>
<keyword evidence="1 3" id="KW-0378">Hydrolase</keyword>
<accession>A0A5E4WRP6</accession>
<dbReference type="Proteomes" id="UP000406256">
    <property type="component" value="Unassembled WGS sequence"/>
</dbReference>
<dbReference type="AlphaFoldDB" id="A0A5E4WRP6"/>
<dbReference type="InterPro" id="IPR029058">
    <property type="entry name" value="AB_hydrolase_fold"/>
</dbReference>
<name>A0A5E4WRP6_9BURK</name>
<dbReference type="Gene3D" id="3.40.50.1820">
    <property type="entry name" value="alpha/beta hydrolase"/>
    <property type="match status" value="1"/>
</dbReference>
<gene>
    <name evidence="3" type="ORF">PAN31108_03403</name>
</gene>
<dbReference type="EMBL" id="CABPSB010000012">
    <property type="protein sequence ID" value="VVE26449.1"/>
    <property type="molecule type" value="Genomic_DNA"/>
</dbReference>
<protein>
    <submittedName>
        <fullName evidence="3">Alpha/beta hydrolase</fullName>
    </submittedName>
</protein>
<dbReference type="InterPro" id="IPR000073">
    <property type="entry name" value="AB_hydrolase_1"/>
</dbReference>
<dbReference type="PRINTS" id="PR00412">
    <property type="entry name" value="EPOXHYDRLASE"/>
</dbReference>
<evidence type="ECO:0000313" key="4">
    <source>
        <dbReference type="Proteomes" id="UP000406256"/>
    </source>
</evidence>
<dbReference type="SUPFAM" id="SSF53474">
    <property type="entry name" value="alpha/beta-Hydrolases"/>
    <property type="match status" value="1"/>
</dbReference>
<organism evidence="3 4">
    <name type="scientific">Pandoraea anhela</name>
    <dbReference type="NCBI Taxonomy" id="2508295"/>
    <lineage>
        <taxon>Bacteria</taxon>
        <taxon>Pseudomonadati</taxon>
        <taxon>Pseudomonadota</taxon>
        <taxon>Betaproteobacteria</taxon>
        <taxon>Burkholderiales</taxon>
        <taxon>Burkholderiaceae</taxon>
        <taxon>Pandoraea</taxon>
    </lineage>
</organism>